<feature type="transmembrane region" description="Helical" evidence="6">
    <location>
        <begin position="313"/>
        <end position="339"/>
    </location>
</feature>
<sequence length="668" mass="72040">MNYRNWPIAKQIGILAFVLTVLVLGAVGTISYKTAATALKDKALSAMNKEMHSVNDLLELQYQSLLVIAHRNADVFRSMYPGTFSKPAGQTTNVLGKATPTLMHDSELVNSSISKVDRFAKLSGGTATVFVKDGDDFLRISTSLKKADGSRALGTYLGKNHPGYSKLIKGEDYEGYAKLFGKDYMTVYRSIKDAQGTVVGILYIGFDISDSMAEIQNTVKKLTVEESGSYSLLKLSDLSVVADNTLAPGEVPTTAQLNGLPLQSLVNNRALVQYQSNDGSNMVAMSDDIPGWQWLLVGKVKVKELNEESKTLLIINIVVSFVGIIAITALLSIVLINTVKPLRRLQQHMEHLGLGDLSIDLPTTDAHSQNEVSRITASARQMTLNLRKLITELLDSVQKLDYQAEQAQEVAKLNGEESKALMSQTDQIATAIEEMSTSIRDVANHAGQSAEQSAEVDNASREGHQQLIQVVESLNTLAQQLDLSQQAVEGVAKESEAINTITDVINGIAEQTNLLALNAAIEAARAGEQGRGFAVVADEVRTLASRTQASISEISQTIVQLQAKVKDTATRMTQSHQLGSSSAEQGEAANQQLSAITERIASLAISVSSIASATEQQSAVADEVTRNLHEITELAKEGDSRANDTVRSAKDLADVAAALKRQIGVFRV</sequence>
<gene>
    <name evidence="9" type="ORF">EDC91_10874</name>
</gene>
<comment type="caution">
    <text evidence="9">The sequence shown here is derived from an EMBL/GenBank/DDBJ whole genome shotgun (WGS) entry which is preliminary data.</text>
</comment>
<keyword evidence="6" id="KW-0812">Transmembrane</keyword>
<evidence type="ECO:0000256" key="1">
    <source>
        <dbReference type="ARBA" id="ARBA00004370"/>
    </source>
</evidence>
<keyword evidence="10" id="KW-1185">Reference proteome</keyword>
<dbReference type="Gene3D" id="1.10.287.950">
    <property type="entry name" value="Methyl-accepting chemotaxis protein"/>
    <property type="match status" value="1"/>
</dbReference>
<dbReference type="Pfam" id="PF00015">
    <property type="entry name" value="MCPsignal"/>
    <property type="match status" value="1"/>
</dbReference>
<feature type="transmembrane region" description="Helical" evidence="6">
    <location>
        <begin position="12"/>
        <end position="32"/>
    </location>
</feature>
<evidence type="ECO:0000256" key="4">
    <source>
        <dbReference type="PROSITE-ProRule" id="PRU00284"/>
    </source>
</evidence>
<evidence type="ECO:0000256" key="3">
    <source>
        <dbReference type="ARBA" id="ARBA00029447"/>
    </source>
</evidence>
<evidence type="ECO:0000313" key="9">
    <source>
        <dbReference type="EMBL" id="TCN85835.1"/>
    </source>
</evidence>
<keyword evidence="6" id="KW-0472">Membrane</keyword>
<evidence type="ECO:0000256" key="6">
    <source>
        <dbReference type="SAM" id="Phobius"/>
    </source>
</evidence>
<dbReference type="GO" id="GO:0006935">
    <property type="term" value="P:chemotaxis"/>
    <property type="evidence" value="ECO:0007669"/>
    <property type="project" value="UniProtKB-ARBA"/>
</dbReference>
<protein>
    <submittedName>
        <fullName evidence="9">Methyl-accepting chemotaxis sensory transducer</fullName>
    </submittedName>
</protein>
<dbReference type="EMBL" id="SLWF01000008">
    <property type="protein sequence ID" value="TCN85835.1"/>
    <property type="molecule type" value="Genomic_DNA"/>
</dbReference>
<evidence type="ECO:0000256" key="5">
    <source>
        <dbReference type="SAM" id="MobiDB-lite"/>
    </source>
</evidence>
<feature type="domain" description="HAMP" evidence="8">
    <location>
        <begin position="336"/>
        <end position="391"/>
    </location>
</feature>
<dbReference type="Pfam" id="PF17201">
    <property type="entry name" value="Cache_3-Cache_2"/>
    <property type="match status" value="1"/>
</dbReference>
<dbReference type="SMART" id="SM00283">
    <property type="entry name" value="MA"/>
    <property type="match status" value="1"/>
</dbReference>
<dbReference type="SUPFAM" id="SSF58104">
    <property type="entry name" value="Methyl-accepting chemotaxis protein (MCP) signaling domain"/>
    <property type="match status" value="1"/>
</dbReference>
<evidence type="ECO:0000259" key="8">
    <source>
        <dbReference type="PROSITE" id="PS50885"/>
    </source>
</evidence>
<reference evidence="9 10" key="1">
    <citation type="submission" date="2019-03" db="EMBL/GenBank/DDBJ databases">
        <title>Freshwater and sediment microbial communities from various areas in North America, analyzing microbe dynamics in response to fracking.</title>
        <authorList>
            <person name="Lamendella R."/>
        </authorList>
    </citation>
    <scope>NUCLEOTIDE SEQUENCE [LARGE SCALE GENOMIC DNA]</scope>
    <source>
        <strain evidence="9 10">74A</strain>
    </source>
</reference>
<feature type="domain" description="Methyl-accepting transducer" evidence="7">
    <location>
        <begin position="396"/>
        <end position="632"/>
    </location>
</feature>
<dbReference type="GO" id="GO:0007165">
    <property type="term" value="P:signal transduction"/>
    <property type="evidence" value="ECO:0007669"/>
    <property type="project" value="UniProtKB-KW"/>
</dbReference>
<keyword evidence="6" id="KW-1133">Transmembrane helix</keyword>
<name>A0A4R2FE67_9GAMM</name>
<dbReference type="InterPro" id="IPR033462">
    <property type="entry name" value="Cache_3-Cache_2"/>
</dbReference>
<dbReference type="PANTHER" id="PTHR32089">
    <property type="entry name" value="METHYL-ACCEPTING CHEMOTAXIS PROTEIN MCPB"/>
    <property type="match status" value="1"/>
</dbReference>
<evidence type="ECO:0000256" key="2">
    <source>
        <dbReference type="ARBA" id="ARBA00023224"/>
    </source>
</evidence>
<organism evidence="9 10">
    <name type="scientific">Shewanella fodinae</name>
    <dbReference type="NCBI Taxonomy" id="552357"/>
    <lineage>
        <taxon>Bacteria</taxon>
        <taxon>Pseudomonadati</taxon>
        <taxon>Pseudomonadota</taxon>
        <taxon>Gammaproteobacteria</taxon>
        <taxon>Alteromonadales</taxon>
        <taxon>Shewanellaceae</taxon>
        <taxon>Shewanella</taxon>
    </lineage>
</organism>
<comment type="subcellular location">
    <subcellularLocation>
        <location evidence="1">Membrane</location>
    </subcellularLocation>
</comment>
<dbReference type="PANTHER" id="PTHR32089:SF74">
    <property type="entry name" value="METHYL-ACCEPTING CHEMOTAXIS PROTEIN AER"/>
    <property type="match status" value="1"/>
</dbReference>
<keyword evidence="2 4" id="KW-0807">Transducer</keyword>
<dbReference type="SUPFAM" id="SSF103190">
    <property type="entry name" value="Sensory domain-like"/>
    <property type="match status" value="1"/>
</dbReference>
<dbReference type="InterPro" id="IPR029151">
    <property type="entry name" value="Sensor-like_sf"/>
</dbReference>
<dbReference type="OrthoDB" id="9763018at2"/>
<dbReference type="PROSITE" id="PS50885">
    <property type="entry name" value="HAMP"/>
    <property type="match status" value="1"/>
</dbReference>
<dbReference type="SMART" id="SM00304">
    <property type="entry name" value="HAMP"/>
    <property type="match status" value="2"/>
</dbReference>
<dbReference type="FunFam" id="1.10.287.950:FF:000001">
    <property type="entry name" value="Methyl-accepting chemotaxis sensory transducer"/>
    <property type="match status" value="1"/>
</dbReference>
<dbReference type="CDD" id="cd11386">
    <property type="entry name" value="MCP_signal"/>
    <property type="match status" value="1"/>
</dbReference>
<dbReference type="CDD" id="cd06225">
    <property type="entry name" value="HAMP"/>
    <property type="match status" value="1"/>
</dbReference>
<evidence type="ECO:0000313" key="10">
    <source>
        <dbReference type="Proteomes" id="UP000294832"/>
    </source>
</evidence>
<dbReference type="AlphaFoldDB" id="A0A4R2FE67"/>
<accession>A0A4R2FE67</accession>
<dbReference type="RefSeq" id="WP_133038587.1">
    <property type="nucleotide sequence ID" value="NZ_BMXW01000022.1"/>
</dbReference>
<dbReference type="PROSITE" id="PS50111">
    <property type="entry name" value="CHEMOTAXIS_TRANSDUC_2"/>
    <property type="match status" value="1"/>
</dbReference>
<dbReference type="GO" id="GO:0016020">
    <property type="term" value="C:membrane"/>
    <property type="evidence" value="ECO:0007669"/>
    <property type="project" value="UniProtKB-SubCell"/>
</dbReference>
<evidence type="ECO:0000259" key="7">
    <source>
        <dbReference type="PROSITE" id="PS50111"/>
    </source>
</evidence>
<comment type="similarity">
    <text evidence="3">Belongs to the methyl-accepting chemotaxis (MCP) protein family.</text>
</comment>
<feature type="region of interest" description="Disordered" evidence="5">
    <location>
        <begin position="571"/>
        <end position="590"/>
    </location>
</feature>
<proteinExistence type="inferred from homology"/>
<dbReference type="Proteomes" id="UP000294832">
    <property type="component" value="Unassembled WGS sequence"/>
</dbReference>
<dbReference type="InterPro" id="IPR004089">
    <property type="entry name" value="MCPsignal_dom"/>
</dbReference>
<dbReference type="InterPro" id="IPR003660">
    <property type="entry name" value="HAMP_dom"/>
</dbReference>